<dbReference type="STRING" id="3775.A0A1Q3B0X8"/>
<dbReference type="OrthoDB" id="1751077at2759"/>
<sequence length="118" mass="13455">MKISIFFCNTNSGTRQVIIRMAQFQQETLPIKYMGLPLITKRLSKQDCAPLIERILARANSWVSKSFSYAGRLQLIKSTLASMQVLWCSSFMLSTSVIKECERTLRRFLWGGSGNVVK</sequence>
<reference evidence="2" key="1">
    <citation type="submission" date="2016-04" db="EMBL/GenBank/DDBJ databases">
        <title>Cephalotus genome sequencing.</title>
        <authorList>
            <person name="Fukushima K."/>
            <person name="Hasebe M."/>
            <person name="Fang X."/>
        </authorList>
    </citation>
    <scope>NUCLEOTIDE SEQUENCE [LARGE SCALE GENOMIC DNA]</scope>
    <source>
        <strain evidence="2">cv. St1</strain>
    </source>
</reference>
<gene>
    <name evidence="1" type="ORF">CFOL_v3_05193</name>
</gene>
<dbReference type="PANTHER" id="PTHR33116">
    <property type="entry name" value="REVERSE TRANSCRIPTASE ZINC-BINDING DOMAIN-CONTAINING PROTEIN-RELATED-RELATED"/>
    <property type="match status" value="1"/>
</dbReference>
<accession>A0A1Q3B0X8</accession>
<evidence type="ECO:0000313" key="2">
    <source>
        <dbReference type="Proteomes" id="UP000187406"/>
    </source>
</evidence>
<organism evidence="1 2">
    <name type="scientific">Cephalotus follicularis</name>
    <name type="common">Albany pitcher plant</name>
    <dbReference type="NCBI Taxonomy" id="3775"/>
    <lineage>
        <taxon>Eukaryota</taxon>
        <taxon>Viridiplantae</taxon>
        <taxon>Streptophyta</taxon>
        <taxon>Embryophyta</taxon>
        <taxon>Tracheophyta</taxon>
        <taxon>Spermatophyta</taxon>
        <taxon>Magnoliopsida</taxon>
        <taxon>eudicotyledons</taxon>
        <taxon>Gunneridae</taxon>
        <taxon>Pentapetalae</taxon>
        <taxon>rosids</taxon>
        <taxon>fabids</taxon>
        <taxon>Oxalidales</taxon>
        <taxon>Cephalotaceae</taxon>
        <taxon>Cephalotus</taxon>
    </lineage>
</organism>
<name>A0A1Q3B0X8_CEPFO</name>
<protein>
    <recommendedName>
        <fullName evidence="3">Zf-RVT domain-containing protein</fullName>
    </recommendedName>
</protein>
<dbReference type="PANTHER" id="PTHR33116:SF78">
    <property type="entry name" value="OS12G0587133 PROTEIN"/>
    <property type="match status" value="1"/>
</dbReference>
<dbReference type="Proteomes" id="UP000187406">
    <property type="component" value="Unassembled WGS sequence"/>
</dbReference>
<evidence type="ECO:0000313" key="1">
    <source>
        <dbReference type="EMBL" id="GAV61666.1"/>
    </source>
</evidence>
<comment type="caution">
    <text evidence="1">The sequence shown here is derived from an EMBL/GenBank/DDBJ whole genome shotgun (WGS) entry which is preliminary data.</text>
</comment>
<proteinExistence type="predicted"/>
<evidence type="ECO:0008006" key="3">
    <source>
        <dbReference type="Google" id="ProtNLM"/>
    </source>
</evidence>
<dbReference type="EMBL" id="BDDD01000218">
    <property type="protein sequence ID" value="GAV61666.1"/>
    <property type="molecule type" value="Genomic_DNA"/>
</dbReference>
<dbReference type="InParanoid" id="A0A1Q3B0X8"/>
<dbReference type="AlphaFoldDB" id="A0A1Q3B0X8"/>
<keyword evidence="2" id="KW-1185">Reference proteome</keyword>